<evidence type="ECO:0000313" key="1">
    <source>
        <dbReference type="EMBL" id="GAA0397853.1"/>
    </source>
</evidence>
<dbReference type="RefSeq" id="WP_167178282.1">
    <property type="nucleotide sequence ID" value="NZ_BAAAEJ010000009.1"/>
</dbReference>
<sequence>MPKYWISFRVAEVGNHQERRDSIYDAIETLPASSNLWEEPTSFAAFATSENRISAVAQKLTAGLDSETDVLIIRKIDFKQTRVFGVYGDGEKLASLFEGIEAI</sequence>
<proteinExistence type="predicted"/>
<comment type="caution">
    <text evidence="1">The sequence shown here is derived from an EMBL/GenBank/DDBJ whole genome shotgun (WGS) entry which is preliminary data.</text>
</comment>
<dbReference type="Proteomes" id="UP001500791">
    <property type="component" value="Unassembled WGS sequence"/>
</dbReference>
<dbReference type="EMBL" id="BAAAEJ010000009">
    <property type="protein sequence ID" value="GAA0397853.1"/>
    <property type="molecule type" value="Genomic_DNA"/>
</dbReference>
<organism evidence="1 2">
    <name type="scientific">Brevundimonas terrae</name>
    <dbReference type="NCBI Taxonomy" id="363631"/>
    <lineage>
        <taxon>Bacteria</taxon>
        <taxon>Pseudomonadati</taxon>
        <taxon>Pseudomonadota</taxon>
        <taxon>Alphaproteobacteria</taxon>
        <taxon>Caulobacterales</taxon>
        <taxon>Caulobacteraceae</taxon>
        <taxon>Brevundimonas</taxon>
    </lineage>
</organism>
<protein>
    <recommendedName>
        <fullName evidence="3">DUF4288 domain-containing protein</fullName>
    </recommendedName>
</protein>
<evidence type="ECO:0000313" key="2">
    <source>
        <dbReference type="Proteomes" id="UP001500791"/>
    </source>
</evidence>
<name>A0ABP3ID10_9CAUL</name>
<keyword evidence="2" id="KW-1185">Reference proteome</keyword>
<reference evidence="2" key="1">
    <citation type="journal article" date="2019" name="Int. J. Syst. Evol. Microbiol.">
        <title>The Global Catalogue of Microorganisms (GCM) 10K type strain sequencing project: providing services to taxonomists for standard genome sequencing and annotation.</title>
        <authorList>
            <consortium name="The Broad Institute Genomics Platform"/>
            <consortium name="The Broad Institute Genome Sequencing Center for Infectious Disease"/>
            <person name="Wu L."/>
            <person name="Ma J."/>
        </authorList>
    </citation>
    <scope>NUCLEOTIDE SEQUENCE [LARGE SCALE GENOMIC DNA]</scope>
    <source>
        <strain evidence="2">JCM 13476</strain>
    </source>
</reference>
<gene>
    <name evidence="1" type="ORF">GCM10009093_25600</name>
</gene>
<accession>A0ABP3ID10</accession>
<evidence type="ECO:0008006" key="3">
    <source>
        <dbReference type="Google" id="ProtNLM"/>
    </source>
</evidence>